<dbReference type="AlphaFoldDB" id="A0A9P1INV1"/>
<dbReference type="Pfam" id="PF00501">
    <property type="entry name" value="AMP-binding"/>
    <property type="match status" value="1"/>
</dbReference>
<dbReference type="Proteomes" id="UP001152747">
    <property type="component" value="Unassembled WGS sequence"/>
</dbReference>
<dbReference type="GO" id="GO:0004467">
    <property type="term" value="F:long-chain fatty acid-CoA ligase activity"/>
    <property type="evidence" value="ECO:0007669"/>
    <property type="project" value="UniProtKB-EC"/>
</dbReference>
<dbReference type="InterPro" id="IPR020845">
    <property type="entry name" value="AMP-binding_CS"/>
</dbReference>
<evidence type="ECO:0000259" key="6">
    <source>
        <dbReference type="Pfam" id="PF00501"/>
    </source>
</evidence>
<dbReference type="InterPro" id="IPR000873">
    <property type="entry name" value="AMP-dep_synth/lig_dom"/>
</dbReference>
<keyword evidence="1" id="KW-0436">Ligase</keyword>
<dbReference type="SUPFAM" id="SSF56801">
    <property type="entry name" value="Acetyl-CoA synthetase-like"/>
    <property type="match status" value="1"/>
</dbReference>
<dbReference type="EMBL" id="CANHGI010000004">
    <property type="protein sequence ID" value="CAI5448710.1"/>
    <property type="molecule type" value="Genomic_DNA"/>
</dbReference>
<evidence type="ECO:0000313" key="7">
    <source>
        <dbReference type="EMBL" id="CAI5448710.1"/>
    </source>
</evidence>
<dbReference type="EC" id="6.2.1.3" evidence="5"/>
<comment type="caution">
    <text evidence="7">The sequence shown here is derived from an EMBL/GenBank/DDBJ whole genome shotgun (WGS) entry which is preliminary data.</text>
</comment>
<proteinExistence type="predicted"/>
<reference evidence="7" key="1">
    <citation type="submission" date="2022-11" db="EMBL/GenBank/DDBJ databases">
        <authorList>
            <person name="Kikuchi T."/>
        </authorList>
    </citation>
    <scope>NUCLEOTIDE SEQUENCE</scope>
    <source>
        <strain evidence="7">PS1010</strain>
    </source>
</reference>
<evidence type="ECO:0000256" key="2">
    <source>
        <dbReference type="ARBA" id="ARBA00022741"/>
    </source>
</evidence>
<dbReference type="GO" id="GO:0016020">
    <property type="term" value="C:membrane"/>
    <property type="evidence" value="ECO:0007669"/>
    <property type="project" value="TreeGrafter"/>
</dbReference>
<evidence type="ECO:0000256" key="1">
    <source>
        <dbReference type="ARBA" id="ARBA00022598"/>
    </source>
</evidence>
<evidence type="ECO:0000256" key="4">
    <source>
        <dbReference type="ARBA" id="ARBA00022840"/>
    </source>
</evidence>
<gene>
    <name evidence="7" type="ORF">CAMP_LOCUS11347</name>
</gene>
<keyword evidence="8" id="KW-1185">Reference proteome</keyword>
<keyword evidence="3" id="KW-0276">Fatty acid metabolism</keyword>
<feature type="domain" description="AMP-dependent synthetase/ligase" evidence="6">
    <location>
        <begin position="102"/>
        <end position="503"/>
    </location>
</feature>
<dbReference type="PROSITE" id="PS00455">
    <property type="entry name" value="AMP_BINDING"/>
    <property type="match status" value="1"/>
</dbReference>
<dbReference type="GO" id="GO:0005783">
    <property type="term" value="C:endoplasmic reticulum"/>
    <property type="evidence" value="ECO:0007669"/>
    <property type="project" value="TreeGrafter"/>
</dbReference>
<name>A0A9P1INV1_9PELO</name>
<organism evidence="7 8">
    <name type="scientific">Caenorhabditis angaria</name>
    <dbReference type="NCBI Taxonomy" id="860376"/>
    <lineage>
        <taxon>Eukaryota</taxon>
        <taxon>Metazoa</taxon>
        <taxon>Ecdysozoa</taxon>
        <taxon>Nematoda</taxon>
        <taxon>Chromadorea</taxon>
        <taxon>Rhabditida</taxon>
        <taxon>Rhabditina</taxon>
        <taxon>Rhabditomorpha</taxon>
        <taxon>Rhabditoidea</taxon>
        <taxon>Rhabditidae</taxon>
        <taxon>Peloderinae</taxon>
        <taxon>Caenorhabditis</taxon>
    </lineage>
</organism>
<evidence type="ECO:0000256" key="3">
    <source>
        <dbReference type="ARBA" id="ARBA00022832"/>
    </source>
</evidence>
<dbReference type="Gene3D" id="3.40.50.12780">
    <property type="entry name" value="N-terminal domain of ligase-like"/>
    <property type="match status" value="1"/>
</dbReference>
<keyword evidence="3" id="KW-0443">Lipid metabolism</keyword>
<dbReference type="OrthoDB" id="1700726at2759"/>
<dbReference type="PANTHER" id="PTHR43272:SF33">
    <property type="entry name" value="AMP-BINDING DOMAIN-CONTAINING PROTEIN-RELATED"/>
    <property type="match status" value="1"/>
</dbReference>
<sequence>MLSKCLQITSKTHHLINYSHRNLNINFKFWKKLQPLCDLKNQTVILADGSRKAAWLKDRDLVDSFVPNIHTTYDTVRYGLKLAGDKGKMFGEPLRNKSGEVEWKWINYSEGIKQADRISQSMRRIGLKAGDDTKIGIFSKNRTEWLLADMANHNFSNVTVPFYDTITVDDMVYISNLTEIPLIFTDSEDKTKLLIETKPRLSTLETIVQFDPISKSTRDLATSQNIKVFGFKEFANLSKLIDPIPHVPPKPDSIASISFTSGTTGRPKGVMLSHINLCSVSSLLTDFEYDKGVGERFLSYLPLAHIYERCCNVSALMTGGNIGFYRGNPENILEHARSLRVNTFATVPRVIDKIHKGIMRSLVNQPIKRNILKAAINYKLLHYKITGTSTRDTWVDRKILKKIQDLLGPDLRQITVGAAKSEDRTLSFMRGAFGCHVFEGYGQTETSGPIVVQIRGDISVGNVGIPIPCAMIKLRDVPHLDYYVDKNGGEILVKGYNVTKGYYKNEKATKEAFTEDGFMKTGDIGRWTSNGTLEIIDRMKNVFKLPQGKFVAPEGVESLYISSRFVNQVYVHGDVQKPWLVAIVSPDVAQLTAYAASRFNITGKSIEELCKEPQLINAIQRKLMLITKTHDRPKYEGVYAVHLTPVQFTSENGLTTPTLKNKRHSLAKWFEKEINDMFHQIEQDEAKKYLE</sequence>
<dbReference type="PANTHER" id="PTHR43272">
    <property type="entry name" value="LONG-CHAIN-FATTY-ACID--COA LIGASE"/>
    <property type="match status" value="1"/>
</dbReference>
<keyword evidence="4" id="KW-0067">ATP-binding</keyword>
<accession>A0A9P1INV1</accession>
<dbReference type="InterPro" id="IPR042099">
    <property type="entry name" value="ANL_N_sf"/>
</dbReference>
<evidence type="ECO:0000313" key="8">
    <source>
        <dbReference type="Proteomes" id="UP001152747"/>
    </source>
</evidence>
<dbReference type="GO" id="GO:0005524">
    <property type="term" value="F:ATP binding"/>
    <property type="evidence" value="ECO:0007669"/>
    <property type="project" value="UniProtKB-KW"/>
</dbReference>
<evidence type="ECO:0000256" key="5">
    <source>
        <dbReference type="ARBA" id="ARBA00026121"/>
    </source>
</evidence>
<protein>
    <recommendedName>
        <fullName evidence="5">long-chain-fatty-acid--CoA ligase</fullName>
        <ecNumber evidence="5">6.2.1.3</ecNumber>
    </recommendedName>
</protein>
<keyword evidence="2" id="KW-0547">Nucleotide-binding</keyword>